<keyword evidence="1 3" id="KW-0807">Transducer</keyword>
<dbReference type="SUPFAM" id="SSF58104">
    <property type="entry name" value="Methyl-accepting chemotaxis protein (MCP) signaling domain"/>
    <property type="match status" value="1"/>
</dbReference>
<dbReference type="AlphaFoldDB" id="A0A2V2N541"/>
<dbReference type="Pfam" id="PF00015">
    <property type="entry name" value="MCPsignal"/>
    <property type="match status" value="1"/>
</dbReference>
<gene>
    <name evidence="7" type="ORF">DLD82_05270</name>
</gene>
<dbReference type="GeneID" id="97610885"/>
<dbReference type="Gene3D" id="1.20.120.1530">
    <property type="match status" value="1"/>
</dbReference>
<evidence type="ECO:0000256" key="1">
    <source>
        <dbReference type="ARBA" id="ARBA00023224"/>
    </source>
</evidence>
<evidence type="ECO:0000256" key="2">
    <source>
        <dbReference type="ARBA" id="ARBA00029447"/>
    </source>
</evidence>
<dbReference type="RefSeq" id="WP_109940067.1">
    <property type="nucleotide sequence ID" value="NZ_CP176366.1"/>
</dbReference>
<dbReference type="PROSITE" id="PS50111">
    <property type="entry name" value="CHEMOTAXIS_TRANSDUC_2"/>
    <property type="match status" value="1"/>
</dbReference>
<dbReference type="PANTHER" id="PTHR32089">
    <property type="entry name" value="METHYL-ACCEPTING CHEMOTAXIS PROTEIN MCPB"/>
    <property type="match status" value="1"/>
</dbReference>
<dbReference type="Pfam" id="PF00672">
    <property type="entry name" value="HAMP"/>
    <property type="match status" value="1"/>
</dbReference>
<dbReference type="GO" id="GO:0016020">
    <property type="term" value="C:membrane"/>
    <property type="evidence" value="ECO:0007669"/>
    <property type="project" value="InterPro"/>
</dbReference>
<accession>A0A2V2N541</accession>
<dbReference type="InterPro" id="IPR029151">
    <property type="entry name" value="Sensor-like_sf"/>
</dbReference>
<feature type="domain" description="Methyl-accepting transducer" evidence="5">
    <location>
        <begin position="523"/>
        <end position="759"/>
    </location>
</feature>
<dbReference type="EMBL" id="QGMZ01000011">
    <property type="protein sequence ID" value="PWR75204.1"/>
    <property type="molecule type" value="Genomic_DNA"/>
</dbReference>
<keyword evidence="4" id="KW-1133">Transmembrane helix</keyword>
<evidence type="ECO:0000256" key="3">
    <source>
        <dbReference type="PROSITE-ProRule" id="PRU00284"/>
    </source>
</evidence>
<dbReference type="SUPFAM" id="SSF103190">
    <property type="entry name" value="Sensory domain-like"/>
    <property type="match status" value="1"/>
</dbReference>
<comment type="caution">
    <text evidence="7">The sequence shown here is derived from an EMBL/GenBank/DDBJ whole genome shotgun (WGS) entry which is preliminary data.</text>
</comment>
<evidence type="ECO:0000313" key="8">
    <source>
        <dbReference type="Proteomes" id="UP000245934"/>
    </source>
</evidence>
<proteinExistence type="inferred from homology"/>
<feature type="transmembrane region" description="Helical" evidence="4">
    <location>
        <begin position="12"/>
        <end position="34"/>
    </location>
</feature>
<name>A0A2V2N541_9EURY</name>
<evidence type="ECO:0000259" key="5">
    <source>
        <dbReference type="PROSITE" id="PS50111"/>
    </source>
</evidence>
<dbReference type="PROSITE" id="PS50885">
    <property type="entry name" value="HAMP"/>
    <property type="match status" value="1"/>
</dbReference>
<evidence type="ECO:0000256" key="4">
    <source>
        <dbReference type="SAM" id="Phobius"/>
    </source>
</evidence>
<dbReference type="OrthoDB" id="8523at2157"/>
<feature type="transmembrane region" description="Helical" evidence="4">
    <location>
        <begin position="308"/>
        <end position="326"/>
    </location>
</feature>
<dbReference type="SMART" id="SM00283">
    <property type="entry name" value="MA"/>
    <property type="match status" value="1"/>
</dbReference>
<protein>
    <submittedName>
        <fullName evidence="7">Methyl-accepting chemotaxis protein</fullName>
    </submittedName>
</protein>
<dbReference type="CDD" id="cd12912">
    <property type="entry name" value="PDC2_MCP_like"/>
    <property type="match status" value="1"/>
</dbReference>
<dbReference type="SMART" id="SM00304">
    <property type="entry name" value="HAMP"/>
    <property type="match status" value="2"/>
</dbReference>
<evidence type="ECO:0000313" key="7">
    <source>
        <dbReference type="EMBL" id="PWR75204.1"/>
    </source>
</evidence>
<dbReference type="Pfam" id="PF18947">
    <property type="entry name" value="HAMP_2"/>
    <property type="match status" value="1"/>
</dbReference>
<keyword evidence="4" id="KW-0472">Membrane</keyword>
<evidence type="ECO:0000259" key="6">
    <source>
        <dbReference type="PROSITE" id="PS50885"/>
    </source>
</evidence>
<feature type="domain" description="HAMP" evidence="6">
    <location>
        <begin position="328"/>
        <end position="380"/>
    </location>
</feature>
<dbReference type="PANTHER" id="PTHR32089:SF112">
    <property type="entry name" value="LYSOZYME-LIKE PROTEIN-RELATED"/>
    <property type="match status" value="1"/>
</dbReference>
<dbReference type="Proteomes" id="UP000245934">
    <property type="component" value="Unassembled WGS sequence"/>
</dbReference>
<dbReference type="InterPro" id="IPR003660">
    <property type="entry name" value="HAMP_dom"/>
</dbReference>
<keyword evidence="4" id="KW-0812">Transmembrane</keyword>
<organism evidence="7 8">
    <name type="scientific">Methanospirillum stamsii</name>
    <dbReference type="NCBI Taxonomy" id="1277351"/>
    <lineage>
        <taxon>Archaea</taxon>
        <taxon>Methanobacteriati</taxon>
        <taxon>Methanobacteriota</taxon>
        <taxon>Stenosarchaea group</taxon>
        <taxon>Methanomicrobia</taxon>
        <taxon>Methanomicrobiales</taxon>
        <taxon>Methanospirillaceae</taxon>
        <taxon>Methanospirillum</taxon>
    </lineage>
</organism>
<dbReference type="Gene3D" id="3.30.450.20">
    <property type="entry name" value="PAS domain"/>
    <property type="match status" value="1"/>
</dbReference>
<dbReference type="InterPro" id="IPR033462">
    <property type="entry name" value="Cache_3-Cache_2"/>
</dbReference>
<reference evidence="7 8" key="1">
    <citation type="submission" date="2018-05" db="EMBL/GenBank/DDBJ databases">
        <title>Draft genome of Methanospirillum stamsii Pt1.</title>
        <authorList>
            <person name="Dueholm M.S."/>
            <person name="Nielsen P.H."/>
            <person name="Bakmann L.F."/>
            <person name="Otzen D.E."/>
        </authorList>
    </citation>
    <scope>NUCLEOTIDE SEQUENCE [LARGE SCALE GENOMIC DNA]</scope>
    <source>
        <strain evidence="7 8">Pt1</strain>
    </source>
</reference>
<keyword evidence="8" id="KW-1185">Reference proteome</keyword>
<dbReference type="Pfam" id="PF17201">
    <property type="entry name" value="Cache_3-Cache_2"/>
    <property type="match status" value="1"/>
</dbReference>
<dbReference type="InterPro" id="IPR004089">
    <property type="entry name" value="MCPsignal_dom"/>
</dbReference>
<dbReference type="GO" id="GO:0007165">
    <property type="term" value="P:signal transduction"/>
    <property type="evidence" value="ECO:0007669"/>
    <property type="project" value="UniProtKB-KW"/>
</dbReference>
<dbReference type="Gene3D" id="1.10.287.950">
    <property type="entry name" value="Methyl-accepting chemotaxis protein"/>
    <property type="match status" value="1"/>
</dbReference>
<dbReference type="CDD" id="cd06225">
    <property type="entry name" value="HAMP"/>
    <property type="match status" value="1"/>
</dbReference>
<comment type="similarity">
    <text evidence="2">Belongs to the methyl-accepting chemotaxis (MCP) protein family.</text>
</comment>
<sequence length="795" mass="87230">MNQFFADMKVGTKILVISLFLAIIPTLMLGLVAYSSSTNVINEQIETLLETQVQDMKGWTNDVYKLARNKVNSDLNVLRQNFYSKGTPEIINEKMTLIDKNGKNFVVNDNFEIVDGVRDLVGGAATVFQVVNDSYAVRISTNVKGTDGERAVGTHLTDNVYEVAVKEGETYYGRRDLFGVNYVTAYEPITDKNGSVIGVLFVGTEEEQTLDVVKKSIRDTVVGENGYMYVLDSNGMVLVHPSQDGSDWSGMDYVQEMMDKKEGAIIHNVNETTVLDAYTYFEPLDWFIVSRAEMSDFTGPIDAIRNTIFAIVAASIIIGAVIAILFGRSIAGPLQQVVVMIKELRNGHLSARLNIKREDEIGIMAATMDEFADDLQTNVVGNIVKIANGEYIQEFTGPVDEQDQIRPSLRLLVESLDHLHIETIKLTDAARAGDLSIRGDEKAFRGGYRMIIAGFNKTLESITEPVNEAMRLAGCYASGDFTARFDEKIPVAGEFVAYRNALNTIGIELSRLMKLITEELFEGVSVLSVASSEILTVTSQLSSASSQTANTVNETSDTVETVRKKTDVVNLKTKSMSEKAMKAIEVSETGQQSVQEILDGMNHIQRQMDMISMNVVKLSEQSQAIGEIIATVTDISEQSNLLAVNASIEAAKAGDFGKGFAVVAHEIHNLAQQSKQATGTIRTILTDIQRGVSSTVVSAERGSNTVADAVRLTTDARKAIEVLTRSIADSSHEAIEITSSIQDQVAGMDQISDAIENIRMAAQKNLEITRKAEKTAEDLHELGIRLKKITLQYQV</sequence>